<sequence length="189" mass="20961">MGFGSVQLASSGTSNISSALTSTVAFITTILGVLYLSAVLWCIQFSRMHPRAFKKESSRRLQRYAPLAYAFLVMISLVEAACSIWLLIQYHHQRLLPTLPTKPGLELIIFCSCWTVFTAGPYTILFIHPAWSTHSLASIGSQTIWIFLTLCLWVAGIALFTSELPAAVHENCASVVYCGQIWVLFGSYF</sequence>
<dbReference type="EMBL" id="JADNRY010000102">
    <property type="protein sequence ID" value="KAF9065548.1"/>
    <property type="molecule type" value="Genomic_DNA"/>
</dbReference>
<feature type="transmembrane region" description="Helical" evidence="1">
    <location>
        <begin position="64"/>
        <end position="87"/>
    </location>
</feature>
<feature type="transmembrane region" description="Helical" evidence="1">
    <location>
        <begin position="107"/>
        <end position="131"/>
    </location>
</feature>
<dbReference type="Proteomes" id="UP000772434">
    <property type="component" value="Unassembled WGS sequence"/>
</dbReference>
<gene>
    <name evidence="2" type="ORF">BDP27DRAFT_1228789</name>
</gene>
<evidence type="ECO:0000256" key="1">
    <source>
        <dbReference type="SAM" id="Phobius"/>
    </source>
</evidence>
<evidence type="ECO:0000313" key="3">
    <source>
        <dbReference type="Proteomes" id="UP000772434"/>
    </source>
</evidence>
<dbReference type="OrthoDB" id="2628419at2759"/>
<comment type="caution">
    <text evidence="2">The sequence shown here is derived from an EMBL/GenBank/DDBJ whole genome shotgun (WGS) entry which is preliminary data.</text>
</comment>
<reference evidence="2" key="1">
    <citation type="submission" date="2020-11" db="EMBL/GenBank/DDBJ databases">
        <authorList>
            <consortium name="DOE Joint Genome Institute"/>
            <person name="Ahrendt S."/>
            <person name="Riley R."/>
            <person name="Andreopoulos W."/>
            <person name="Labutti K."/>
            <person name="Pangilinan J."/>
            <person name="Ruiz-Duenas F.J."/>
            <person name="Barrasa J.M."/>
            <person name="Sanchez-Garcia M."/>
            <person name="Camarero S."/>
            <person name="Miyauchi S."/>
            <person name="Serrano A."/>
            <person name="Linde D."/>
            <person name="Babiker R."/>
            <person name="Drula E."/>
            <person name="Ayuso-Fernandez I."/>
            <person name="Pacheco R."/>
            <person name="Padilla G."/>
            <person name="Ferreira P."/>
            <person name="Barriuso J."/>
            <person name="Kellner H."/>
            <person name="Castanera R."/>
            <person name="Alfaro M."/>
            <person name="Ramirez L."/>
            <person name="Pisabarro A.G."/>
            <person name="Kuo A."/>
            <person name="Tritt A."/>
            <person name="Lipzen A."/>
            <person name="He G."/>
            <person name="Yan M."/>
            <person name="Ng V."/>
            <person name="Cullen D."/>
            <person name="Martin F."/>
            <person name="Rosso M.-N."/>
            <person name="Henrissat B."/>
            <person name="Hibbett D."/>
            <person name="Martinez A.T."/>
            <person name="Grigoriev I.V."/>
        </authorList>
    </citation>
    <scope>NUCLEOTIDE SEQUENCE</scope>
    <source>
        <strain evidence="2">AH 40177</strain>
    </source>
</reference>
<dbReference type="AlphaFoldDB" id="A0A9P5PLG5"/>
<evidence type="ECO:0000313" key="2">
    <source>
        <dbReference type="EMBL" id="KAF9065548.1"/>
    </source>
</evidence>
<name>A0A9P5PLG5_9AGAR</name>
<organism evidence="2 3">
    <name type="scientific">Rhodocollybia butyracea</name>
    <dbReference type="NCBI Taxonomy" id="206335"/>
    <lineage>
        <taxon>Eukaryota</taxon>
        <taxon>Fungi</taxon>
        <taxon>Dikarya</taxon>
        <taxon>Basidiomycota</taxon>
        <taxon>Agaricomycotina</taxon>
        <taxon>Agaricomycetes</taxon>
        <taxon>Agaricomycetidae</taxon>
        <taxon>Agaricales</taxon>
        <taxon>Marasmiineae</taxon>
        <taxon>Omphalotaceae</taxon>
        <taxon>Rhodocollybia</taxon>
    </lineage>
</organism>
<accession>A0A9P5PLG5</accession>
<protein>
    <submittedName>
        <fullName evidence="2">Uncharacterized protein</fullName>
    </submittedName>
</protein>
<feature type="transmembrane region" description="Helical" evidence="1">
    <location>
        <begin position="143"/>
        <end position="161"/>
    </location>
</feature>
<keyword evidence="1" id="KW-1133">Transmembrane helix</keyword>
<proteinExistence type="predicted"/>
<keyword evidence="1" id="KW-0472">Membrane</keyword>
<keyword evidence="3" id="KW-1185">Reference proteome</keyword>
<keyword evidence="1" id="KW-0812">Transmembrane</keyword>
<feature type="transmembrane region" description="Helical" evidence="1">
    <location>
        <begin position="20"/>
        <end position="43"/>
    </location>
</feature>